<feature type="region of interest" description="Disordered" evidence="15">
    <location>
        <begin position="2505"/>
        <end position="2524"/>
    </location>
</feature>
<dbReference type="CDD" id="cd01472">
    <property type="entry name" value="vWA_collagen"/>
    <property type="match status" value="2"/>
</dbReference>
<dbReference type="OrthoDB" id="4473401at2759"/>
<feature type="compositionally biased region" description="Low complexity" evidence="15">
    <location>
        <begin position="1575"/>
        <end position="1590"/>
    </location>
</feature>
<dbReference type="FunFam" id="3.40.50.410:FF:000004">
    <property type="entry name" value="collagen alpha-6(VI) chain"/>
    <property type="match status" value="2"/>
</dbReference>
<dbReference type="GO" id="GO:0007155">
    <property type="term" value="P:cell adhesion"/>
    <property type="evidence" value="ECO:0007669"/>
    <property type="project" value="UniProtKB-KW"/>
</dbReference>
<sequence length="2524" mass="274769">MELLLSALALMLWTGTSADQSPEPGPEYADVVFLMDSSDRLGIKAFPFVKTFVSKMVNSLPVEADKYHVGLAQYSDRLHHEFHPGTFKGRGPMLSHVKKHLAFVGGSLRVGNALREAHRTFFSPGDGRDKKLFPPLLVVLASAESEDDVEEAARALRADGVRIISVGLQQTSEETLKAMATAPFHFHLRTARDLGAFSQNMTQILKDAAKHREAAVDTTAPEPVPASCQEDSLADVMFLVDESFGTRQNLRHLQSFLERVTSSVDVQGDCMRLGLMSYSSSAQTISALRESTTSSAFQQQVQRLSVRAGKSNAGAALEQMRGGFLELGSSRRALGVPQMAVLVTGRPADDEVWRAALSLRQEGVTVFAVSIQGANSSQLEEIVSFPPEQTLTTLESYADLEAYSKTFLKKLRNEIWSQMSAYPEQKELDKTGCVDTKEADIYFLIDGSSSIWGGYFTEIKEFMQKVIDMFSIGPDKVRVGVVQYSDKRQVEFSITDYSNEVDLGKAVLNIKQLTGNTYTGKALDFMLPTIRKGRESRPRPVPCYLIVLTDGKSADAVQEPADRLREEQVIVHAVGVGEANKAELRQIAGQEDRVSFGQSFDALKSIKDEVVRRICTEEGCKDMKADIMFLVDSSGSIGHDNFEKMKTFMKNLLAKIQIGAGKNHVGVVQFSDTTKEEFRLDTYLTQKEVSDAIGRMSFIGNNTYTGRALADVDQYFTPSKGARLGVRKFLILITDGEATDSVRDPAGVLRSKHVTIFSVGVYGANRTQLEEISGDSSLVFHVENFDHLKTIESKLVFSVCARHDCKRIELLDVVFVLDHSGSILQEDRERMVNMTIHLVKKADVGRDRVQFGALRYSDQPEVLFYLNTYPSRDGIIRNLRMRRDTGGDTYTARALRQAGTLFTQEHGSRITQDVRQMLVVVTDGESHDREQLNDTAFHLRDRGITIFAVGVGAADRKELEGMAGSKENTIHVEDFDKLKDVYTAIQESMCINSQEVCKLPEADVVFLCDGSDRVSDSAFVTMTAFLADLVDNFDIQSQRIQVGMAQFGSHYQQMIGLKNSTTRAQWRARVQAIPKSGGRPRMDLALRYVSGMFSLSAGGRRNAGVPQALVVITSGKPSHPVADAVRALRDLGICVLVLGVGDVRKEALLPIARNSGKILTFKNFDKLKEGHVKKRVVREICQTCGGTACFLDVVVGFDVSTHQPGQPLFQGHPRLESYLPGILEDVTSIRGVSCGAGTEAQVSVAFKVNSDQEFPARFQIYQPALLDSLRQVTVSGPTRLDAPFLQALWDTFENKSASRGQVMLIFSDGLQGESSEALESQSDRLRQAGLDALLVVSLSPTAHHDFSSFEFGKGFDYRTPLTLGMRELGRTLSQFLGNIAERICCCTFCKCSGVPGLHGPRGQQTTKGFPGLKGSRGHRGEDGDAGRRGDTGPQGDKGLAGCPGERGEKGTRGFSGYKGELGDHGLDGLDGEEGFHGFPGIKGEKGNPGAQGSPGSRGSPGGRGEKGFPGDPGNPGQDSGLQGPKGTKGEPGRQGRAGLKGTPGGPSSRGSRGRGGRRGLQGASGDPGSPGPPGTQGAEGSQGPQGSRGSPGRKGEKGSEGHKGPQGSSGPTGAKGSPGRSGLSGKKGEPGLPGDLGLAGQPGQRGRQGDSGNPGYGQTGQKGVKGLRGFPGDMGLKGDVGNSGTPGGPGPKGFRGLALSVGLKGERGSRGPPGPPGPRGVKGLAGQPAYLQCDLIQFLRGHSPCWKDTCPVYPTELVFALDDSSDVTEQRFNRTRDLVTSIVRDLAVREDSCPVGARVAVVAYGSATRYLLRWSDHRRKRQLLQHLAQMEHGHAAGPRDLGGAMRFVARHVFKRSLAGPNVRRVAVFFSHGQTASQSSALTATMEFSALGISPAVFASSDRGFLEDAFGFDNIGTFQVIPLPSDEESEAFKRFRRCTLCYDKCFPHTCVQEIFLPENSHMDVALLLDNSRHIAADEFKAMQALMSAVIDVFHIAPDPVVAGSGDRVALLSYPSWDSSQRREGAVKTEFAFTTYNSGVLMKNHIWTSFQQLDGEAMIGRALLWTMEKLFSETPNPRKHRVIFVLSAGENYESKEFVKKMAVRAKCQGYVIFVVSLGSTHKDDMAELASLPLDQHLIQLGKMHQPDLDYIVKFLKPFVYSVRRGFNQYPPPALEGTCRRMALAWEAGQDGGLRLSPESHEVSSGDNGLISQEFSAERDASLVKLEDNGSEHLVYFPNQMVEPQKLVINFGKVRESAESASLTSGHEHHGREDPGLTYRPGDATPQDYYMDVAFLVDASHRVGGDEFQEVKAFVAAVLDYFLIAPDPLASVLGDRVAVLSYSPAGYLPGTEECPVYLEFDLLAYNSLPQMKRHVQDSFQQLHGDVFIGHALQWTVDNVFAGAPNPRKSKVIFVVSAGETNPLDKEVLRNASLRAKCQGFSIFVLSFGPTHNDEELEELSSQPLGQHLVQLGRTHKPDWGYGVKFVKPFVHLIRRAINKYPTRDLRATCPNVTSPTPENAGTEHTVL</sequence>
<dbReference type="InterPro" id="IPR050525">
    <property type="entry name" value="ECM_Assembly_Org"/>
</dbReference>
<protein>
    <recommendedName>
        <fullName evidence="13">Collagen alpha-5(VI) chain</fullName>
    </recommendedName>
    <alternativeName>
        <fullName evidence="14">Collagen alpha-1(XXIX) chain</fullName>
    </alternativeName>
</protein>
<gene>
    <name evidence="19" type="primary">COL6A5</name>
</gene>
<dbReference type="FunFam" id="3.40.50.410:FF:000082">
    <property type="entry name" value="Collagen type VI alpha 5 chain"/>
    <property type="match status" value="1"/>
</dbReference>
<dbReference type="Proteomes" id="UP000189704">
    <property type="component" value="Unplaced"/>
</dbReference>
<evidence type="ECO:0000256" key="1">
    <source>
        <dbReference type="ARBA" id="ARBA00004498"/>
    </source>
</evidence>
<dbReference type="FunFam" id="3.40.50.410:FF:000021">
    <property type="entry name" value="Collagen, type VI, alpha 3"/>
    <property type="match status" value="2"/>
</dbReference>
<dbReference type="Gene3D" id="3.40.50.410">
    <property type="entry name" value="von Willebrand factor, type A domain"/>
    <property type="match status" value="9"/>
</dbReference>
<evidence type="ECO:0000256" key="14">
    <source>
        <dbReference type="ARBA" id="ARBA00080704"/>
    </source>
</evidence>
<feature type="domain" description="VWFA" evidence="17">
    <location>
        <begin position="235"/>
        <end position="411"/>
    </location>
</feature>
<dbReference type="Pfam" id="PF01391">
    <property type="entry name" value="Collagen"/>
    <property type="match status" value="1"/>
</dbReference>
<feature type="compositionally biased region" description="Gly residues" evidence="15">
    <location>
        <begin position="1684"/>
        <end position="1693"/>
    </location>
</feature>
<evidence type="ECO:0000256" key="12">
    <source>
        <dbReference type="ARBA" id="ARBA00064901"/>
    </source>
</evidence>
<keyword evidence="6" id="KW-0130">Cell adhesion</keyword>
<reference evidence="19" key="1">
    <citation type="submission" date="2025-08" db="UniProtKB">
        <authorList>
            <consortium name="RefSeq"/>
        </authorList>
    </citation>
    <scope>IDENTIFICATION</scope>
</reference>
<dbReference type="GO" id="GO:0005589">
    <property type="term" value="C:collagen type VI trimer"/>
    <property type="evidence" value="ECO:0007669"/>
    <property type="project" value="UniProtKB-ARBA"/>
</dbReference>
<evidence type="ECO:0000313" key="18">
    <source>
        <dbReference type="Proteomes" id="UP000189704"/>
    </source>
</evidence>
<feature type="domain" description="VWFA" evidence="17">
    <location>
        <begin position="440"/>
        <end position="610"/>
    </location>
</feature>
<dbReference type="PROSITE" id="PS50234">
    <property type="entry name" value="VWFA"/>
    <property type="match status" value="9"/>
</dbReference>
<dbReference type="Pfam" id="PF00092">
    <property type="entry name" value="VWA"/>
    <property type="match status" value="9"/>
</dbReference>
<keyword evidence="3" id="KW-0272">Extracellular matrix</keyword>
<feature type="domain" description="VWFA" evidence="17">
    <location>
        <begin position="1756"/>
        <end position="1893"/>
    </location>
</feature>
<evidence type="ECO:0000256" key="13">
    <source>
        <dbReference type="ARBA" id="ARBA00071949"/>
    </source>
</evidence>
<dbReference type="CDD" id="cd01450">
    <property type="entry name" value="vWFA_subfamily_ECM"/>
    <property type="match status" value="5"/>
</dbReference>
<dbReference type="PANTHER" id="PTHR24020">
    <property type="entry name" value="COLLAGEN ALPHA"/>
    <property type="match status" value="1"/>
</dbReference>
<dbReference type="PRINTS" id="PR00453">
    <property type="entry name" value="VWFADOMAIN"/>
</dbReference>
<evidence type="ECO:0000259" key="17">
    <source>
        <dbReference type="PROSITE" id="PS50234"/>
    </source>
</evidence>
<evidence type="ECO:0000313" key="19">
    <source>
        <dbReference type="RefSeq" id="XP_008067980.1"/>
    </source>
</evidence>
<keyword evidence="9" id="KW-0379">Hydroxylation</keyword>
<evidence type="ECO:0000256" key="8">
    <source>
        <dbReference type="ARBA" id="ARBA00023180"/>
    </source>
</evidence>
<keyword evidence="4 16" id="KW-0732">Signal</keyword>
<feature type="compositionally biased region" description="Basic and acidic residues" evidence="15">
    <location>
        <begin position="1418"/>
        <end position="1430"/>
    </location>
</feature>
<feature type="compositionally biased region" description="Low complexity" evidence="15">
    <location>
        <begin position="1488"/>
        <end position="1497"/>
    </location>
</feature>
<dbReference type="KEGG" id="csyr:103272299"/>
<evidence type="ECO:0000256" key="5">
    <source>
        <dbReference type="ARBA" id="ARBA00022737"/>
    </source>
</evidence>
<dbReference type="STRING" id="1868482.ENSTSYP00000011639"/>
<dbReference type="CTD" id="256076"/>
<keyword evidence="7 19" id="KW-0176">Collagen</keyword>
<dbReference type="GeneID" id="103272299"/>
<feature type="region of interest" description="Disordered" evidence="15">
    <location>
        <begin position="1397"/>
        <end position="1723"/>
    </location>
</feature>
<organism evidence="18 19">
    <name type="scientific">Carlito syrichta</name>
    <name type="common">Philippine tarsier</name>
    <name type="synonym">Tarsius syrichta</name>
    <dbReference type="NCBI Taxonomy" id="1868482"/>
    <lineage>
        <taxon>Eukaryota</taxon>
        <taxon>Metazoa</taxon>
        <taxon>Chordata</taxon>
        <taxon>Craniata</taxon>
        <taxon>Vertebrata</taxon>
        <taxon>Euteleostomi</taxon>
        <taxon>Mammalia</taxon>
        <taxon>Eutheria</taxon>
        <taxon>Euarchontoglires</taxon>
        <taxon>Primates</taxon>
        <taxon>Haplorrhini</taxon>
        <taxon>Tarsiiformes</taxon>
        <taxon>Tarsiidae</taxon>
        <taxon>Carlito</taxon>
    </lineage>
</organism>
<dbReference type="FunFam" id="3.40.50.410:FF:000044">
    <property type="entry name" value="Collagen type VI alpha 6 chain"/>
    <property type="match status" value="1"/>
</dbReference>
<dbReference type="RefSeq" id="XP_008067980.1">
    <property type="nucleotide sequence ID" value="XM_008069789.1"/>
</dbReference>
<dbReference type="InterPro" id="IPR008160">
    <property type="entry name" value="Collagen"/>
</dbReference>
<feature type="compositionally biased region" description="Basic and acidic residues" evidence="15">
    <location>
        <begin position="2263"/>
        <end position="2272"/>
    </location>
</feature>
<proteinExistence type="inferred from homology"/>
<name>A0A1U7UCZ0_CARSF</name>
<dbReference type="SUPFAM" id="SSF53300">
    <property type="entry name" value="vWA-like"/>
    <property type="match status" value="10"/>
</dbReference>
<evidence type="ECO:0000256" key="15">
    <source>
        <dbReference type="SAM" id="MobiDB-lite"/>
    </source>
</evidence>
<comment type="subunit">
    <text evidence="12">Trimers composed of three different chains: alpha-1(VI), alpha-2(VI), and alpha-3(VI) or alpha-5(VI) or alpha-6(VI).</text>
</comment>
<evidence type="ECO:0000256" key="7">
    <source>
        <dbReference type="ARBA" id="ARBA00023119"/>
    </source>
</evidence>
<evidence type="ECO:0000256" key="9">
    <source>
        <dbReference type="ARBA" id="ARBA00023278"/>
    </source>
</evidence>
<dbReference type="FunFam" id="3.40.50.410:FF:000003">
    <property type="entry name" value="Collagen type VI alpha 3 chain"/>
    <property type="match status" value="2"/>
</dbReference>
<feature type="domain" description="VWFA" evidence="17">
    <location>
        <begin position="2289"/>
        <end position="2490"/>
    </location>
</feature>
<accession>A0A1U7UCZ0</accession>
<evidence type="ECO:0000256" key="4">
    <source>
        <dbReference type="ARBA" id="ARBA00022729"/>
    </source>
</evidence>
<feature type="compositionally biased region" description="Polar residues" evidence="15">
    <location>
        <begin position="2507"/>
        <end position="2516"/>
    </location>
</feature>
<feature type="domain" description="VWFA" evidence="17">
    <location>
        <begin position="812"/>
        <end position="985"/>
    </location>
</feature>
<comment type="similarity">
    <text evidence="11">Belongs to the type VI collagen family.</text>
</comment>
<feature type="domain" description="VWFA" evidence="17">
    <location>
        <begin position="30"/>
        <end position="204"/>
    </location>
</feature>
<evidence type="ECO:0000256" key="11">
    <source>
        <dbReference type="ARBA" id="ARBA00044000"/>
    </source>
</evidence>
<keyword evidence="5" id="KW-0677">Repeat</keyword>
<evidence type="ECO:0000256" key="2">
    <source>
        <dbReference type="ARBA" id="ARBA00022525"/>
    </source>
</evidence>
<keyword evidence="8" id="KW-0325">Glycoprotein</keyword>
<dbReference type="InterPro" id="IPR002035">
    <property type="entry name" value="VWF_A"/>
</dbReference>
<comment type="subcellular location">
    <subcellularLocation>
        <location evidence="1">Secreted</location>
        <location evidence="1">Extracellular space</location>
        <location evidence="1">Extracellular matrix</location>
    </subcellularLocation>
</comment>
<comment type="function">
    <text evidence="10">Collagen VI acts as a cell-binding protein.</text>
</comment>
<dbReference type="InterPro" id="IPR036465">
    <property type="entry name" value="vWFA_dom_sf"/>
</dbReference>
<evidence type="ECO:0000256" key="16">
    <source>
        <dbReference type="SAM" id="SignalP"/>
    </source>
</evidence>
<keyword evidence="18" id="KW-1185">Reference proteome</keyword>
<feature type="region of interest" description="Disordered" evidence="15">
    <location>
        <begin position="2257"/>
        <end position="2276"/>
    </location>
</feature>
<dbReference type="SMART" id="SM00327">
    <property type="entry name" value="VWA"/>
    <property type="match status" value="9"/>
</dbReference>
<evidence type="ECO:0000256" key="3">
    <source>
        <dbReference type="ARBA" id="ARBA00022530"/>
    </source>
</evidence>
<feature type="signal peptide" evidence="16">
    <location>
        <begin position="1"/>
        <end position="18"/>
    </location>
</feature>
<feature type="domain" description="VWFA" evidence="17">
    <location>
        <begin position="1962"/>
        <end position="2153"/>
    </location>
</feature>
<feature type="compositionally biased region" description="Basic and acidic residues" evidence="15">
    <location>
        <begin position="1593"/>
        <end position="1603"/>
    </location>
</feature>
<dbReference type="PANTHER" id="PTHR24020:SF90">
    <property type="entry name" value="COLLAGEN ALPHA-1(XXI) CHAIN"/>
    <property type="match status" value="1"/>
</dbReference>
<keyword evidence="2" id="KW-0964">Secreted</keyword>
<feature type="domain" description="VWFA" evidence="17">
    <location>
        <begin position="1003"/>
        <end position="1176"/>
    </location>
</feature>
<evidence type="ECO:0000256" key="10">
    <source>
        <dbReference type="ARBA" id="ARBA00043858"/>
    </source>
</evidence>
<feature type="chain" id="PRO_5010539749" description="Collagen alpha-5(VI) chain" evidence="16">
    <location>
        <begin position="19"/>
        <end position="2524"/>
    </location>
</feature>
<feature type="domain" description="VWFA" evidence="17">
    <location>
        <begin position="626"/>
        <end position="795"/>
    </location>
</feature>
<evidence type="ECO:0000256" key="6">
    <source>
        <dbReference type="ARBA" id="ARBA00022889"/>
    </source>
</evidence>